<keyword evidence="2" id="KW-0418">Kinase</keyword>
<evidence type="ECO:0000313" key="2">
    <source>
        <dbReference type="EMBL" id="KZV18133.1"/>
    </source>
</evidence>
<feature type="compositionally biased region" description="Polar residues" evidence="1">
    <location>
        <begin position="19"/>
        <end position="35"/>
    </location>
</feature>
<evidence type="ECO:0000256" key="1">
    <source>
        <dbReference type="SAM" id="MobiDB-lite"/>
    </source>
</evidence>
<name>A0A2Z7A907_9LAMI</name>
<organism evidence="2 3">
    <name type="scientific">Dorcoceras hygrometricum</name>
    <dbReference type="NCBI Taxonomy" id="472368"/>
    <lineage>
        <taxon>Eukaryota</taxon>
        <taxon>Viridiplantae</taxon>
        <taxon>Streptophyta</taxon>
        <taxon>Embryophyta</taxon>
        <taxon>Tracheophyta</taxon>
        <taxon>Spermatophyta</taxon>
        <taxon>Magnoliopsida</taxon>
        <taxon>eudicotyledons</taxon>
        <taxon>Gunneridae</taxon>
        <taxon>Pentapetalae</taxon>
        <taxon>asterids</taxon>
        <taxon>lamiids</taxon>
        <taxon>Lamiales</taxon>
        <taxon>Gesneriaceae</taxon>
        <taxon>Didymocarpoideae</taxon>
        <taxon>Trichosporeae</taxon>
        <taxon>Loxocarpinae</taxon>
        <taxon>Dorcoceras</taxon>
    </lineage>
</organism>
<dbReference type="AlphaFoldDB" id="A0A2Z7A907"/>
<dbReference type="EMBL" id="KV017512">
    <property type="protein sequence ID" value="KZV18133.1"/>
    <property type="molecule type" value="Genomic_DNA"/>
</dbReference>
<sequence length="83" mass="9187">MVPVIYLYLYDEVEILPSPSKQRNIGTEQPGTESSGIKKDPKEQQSPSKNPNDMGSKTEVDTKDDPVEGQSSQSSCSPFKKRV</sequence>
<proteinExistence type="predicted"/>
<feature type="region of interest" description="Disordered" evidence="1">
    <location>
        <begin position="16"/>
        <end position="83"/>
    </location>
</feature>
<keyword evidence="2" id="KW-0808">Transferase</keyword>
<dbReference type="Proteomes" id="UP000250235">
    <property type="component" value="Unassembled WGS sequence"/>
</dbReference>
<feature type="compositionally biased region" description="Polar residues" evidence="1">
    <location>
        <begin position="44"/>
        <end position="55"/>
    </location>
</feature>
<keyword evidence="3" id="KW-1185">Reference proteome</keyword>
<dbReference type="GO" id="GO:0016301">
    <property type="term" value="F:kinase activity"/>
    <property type="evidence" value="ECO:0007669"/>
    <property type="project" value="UniProtKB-KW"/>
</dbReference>
<gene>
    <name evidence="2" type="ORF">F511_35890</name>
</gene>
<evidence type="ECO:0000313" key="3">
    <source>
        <dbReference type="Proteomes" id="UP000250235"/>
    </source>
</evidence>
<feature type="compositionally biased region" description="Basic and acidic residues" evidence="1">
    <location>
        <begin position="56"/>
        <end position="66"/>
    </location>
</feature>
<protein>
    <submittedName>
        <fullName evidence="2">CDPK-related kinase 5-like</fullName>
    </submittedName>
</protein>
<accession>A0A2Z7A907</accession>
<reference evidence="2 3" key="1">
    <citation type="journal article" date="2015" name="Proc. Natl. Acad. Sci. U.S.A.">
        <title>The resurrection genome of Boea hygrometrica: A blueprint for survival of dehydration.</title>
        <authorList>
            <person name="Xiao L."/>
            <person name="Yang G."/>
            <person name="Zhang L."/>
            <person name="Yang X."/>
            <person name="Zhao S."/>
            <person name="Ji Z."/>
            <person name="Zhou Q."/>
            <person name="Hu M."/>
            <person name="Wang Y."/>
            <person name="Chen M."/>
            <person name="Xu Y."/>
            <person name="Jin H."/>
            <person name="Xiao X."/>
            <person name="Hu G."/>
            <person name="Bao F."/>
            <person name="Hu Y."/>
            <person name="Wan P."/>
            <person name="Li L."/>
            <person name="Deng X."/>
            <person name="Kuang T."/>
            <person name="Xiang C."/>
            <person name="Zhu J.K."/>
            <person name="Oliver M.J."/>
            <person name="He Y."/>
        </authorList>
    </citation>
    <scope>NUCLEOTIDE SEQUENCE [LARGE SCALE GENOMIC DNA]</scope>
    <source>
        <strain evidence="3">cv. XS01</strain>
    </source>
</reference>